<organism evidence="1 2">
    <name type="scientific">Terrabacter tumescens</name>
    <dbReference type="NCBI Taxonomy" id="60443"/>
    <lineage>
        <taxon>Bacteria</taxon>
        <taxon>Bacillati</taxon>
        <taxon>Actinomycetota</taxon>
        <taxon>Actinomycetes</taxon>
        <taxon>Micrococcales</taxon>
        <taxon>Intrasporangiaceae</taxon>
        <taxon>Terrabacter</taxon>
    </lineage>
</organism>
<dbReference type="SUPFAM" id="SSF51621">
    <property type="entry name" value="Phosphoenolpyruvate/pyruvate domain"/>
    <property type="match status" value="1"/>
</dbReference>
<keyword evidence="2" id="KW-1185">Reference proteome</keyword>
<dbReference type="Pfam" id="PF13714">
    <property type="entry name" value="PEP_mutase"/>
    <property type="match status" value="1"/>
</dbReference>
<proteinExistence type="predicted"/>
<gene>
    <name evidence="1" type="primary">prpB</name>
    <name evidence="1" type="ORF">GCM10009721_13170</name>
</gene>
<dbReference type="Gene3D" id="6.10.250.2750">
    <property type="match status" value="1"/>
</dbReference>
<dbReference type="InterPro" id="IPR015813">
    <property type="entry name" value="Pyrv/PenolPyrv_kinase-like_dom"/>
</dbReference>
<protein>
    <submittedName>
        <fullName evidence="1">2-methylisocitrate lyase</fullName>
    </submittedName>
</protein>
<accession>A0ABQ2HVE3</accession>
<name>A0ABQ2HVE3_9MICO</name>
<dbReference type="GO" id="GO:0016829">
    <property type="term" value="F:lyase activity"/>
    <property type="evidence" value="ECO:0007669"/>
    <property type="project" value="UniProtKB-KW"/>
</dbReference>
<comment type="caution">
    <text evidence="1">The sequence shown here is derived from an EMBL/GenBank/DDBJ whole genome shotgun (WGS) entry which is preliminary data.</text>
</comment>
<dbReference type="Proteomes" id="UP000623461">
    <property type="component" value="Unassembled WGS sequence"/>
</dbReference>
<sequence length="279" mass="28396">MTGDPLTDKAAALLALHAGPGFVLPNAWDAGSARILEQVGFPAIATTSAGIAWSFGIPDGEGLDRDTILEQVGRIVAAVGVPVTADLEAGYGHTADEVGRTVGLAAEVGAVGCNLEDVGPEGLFPVDVAVERLAAARAAAPRGGFVLNARTDTYFAAAGGGDPFAETVDRAVRYLEAGADCVFVPGVVGEDTIRRLAEAVPGPLNIVAGLSNLVDARTLFSLGVTRVSLGGSIARAALALVERAGHELLESGTLGFLDGALPYAEVQRRFATDPGVNRG</sequence>
<reference evidence="2" key="1">
    <citation type="journal article" date="2019" name="Int. J. Syst. Evol. Microbiol.">
        <title>The Global Catalogue of Microorganisms (GCM) 10K type strain sequencing project: providing services to taxonomists for standard genome sequencing and annotation.</title>
        <authorList>
            <consortium name="The Broad Institute Genomics Platform"/>
            <consortium name="The Broad Institute Genome Sequencing Center for Infectious Disease"/>
            <person name="Wu L."/>
            <person name="Ma J."/>
        </authorList>
    </citation>
    <scope>NUCLEOTIDE SEQUENCE [LARGE SCALE GENOMIC DNA]</scope>
    <source>
        <strain evidence="2">JCM 1365</strain>
    </source>
</reference>
<dbReference type="RefSeq" id="WP_052358825.1">
    <property type="nucleotide sequence ID" value="NZ_BMNZ01000002.1"/>
</dbReference>
<dbReference type="Gene3D" id="3.20.20.60">
    <property type="entry name" value="Phosphoenolpyruvate-binding domains"/>
    <property type="match status" value="1"/>
</dbReference>
<dbReference type="PANTHER" id="PTHR42905:SF16">
    <property type="entry name" value="CARBOXYPHOSPHONOENOLPYRUVATE PHOSPHONOMUTASE-LIKE PROTEIN (AFU_ORTHOLOGUE AFUA_5G07230)"/>
    <property type="match status" value="1"/>
</dbReference>
<dbReference type="PANTHER" id="PTHR42905">
    <property type="entry name" value="PHOSPHOENOLPYRUVATE CARBOXYLASE"/>
    <property type="match status" value="1"/>
</dbReference>
<evidence type="ECO:0000313" key="1">
    <source>
        <dbReference type="EMBL" id="GGM89319.1"/>
    </source>
</evidence>
<dbReference type="EMBL" id="BMNZ01000002">
    <property type="protein sequence ID" value="GGM89319.1"/>
    <property type="molecule type" value="Genomic_DNA"/>
</dbReference>
<dbReference type="InterPro" id="IPR040442">
    <property type="entry name" value="Pyrv_kinase-like_dom_sf"/>
</dbReference>
<dbReference type="CDD" id="cd00377">
    <property type="entry name" value="ICL_PEPM"/>
    <property type="match status" value="1"/>
</dbReference>
<evidence type="ECO:0000313" key="2">
    <source>
        <dbReference type="Proteomes" id="UP000623461"/>
    </source>
</evidence>
<dbReference type="InterPro" id="IPR039556">
    <property type="entry name" value="ICL/PEPM"/>
</dbReference>
<keyword evidence="1" id="KW-0456">Lyase</keyword>